<evidence type="ECO:0000313" key="3">
    <source>
        <dbReference type="EMBL" id="AFD05958.1"/>
    </source>
</evidence>
<feature type="signal peptide" evidence="2">
    <location>
        <begin position="1"/>
        <end position="21"/>
    </location>
</feature>
<dbReference type="RefSeq" id="WP_014679186.1">
    <property type="nucleotide sequence ID" value="NC_017770.1"/>
</dbReference>
<gene>
    <name evidence="3" type="ordered locus">Solca_0843</name>
</gene>
<dbReference type="KEGG" id="scn:Solca_0843"/>
<proteinExistence type="predicted"/>
<keyword evidence="2" id="KW-0732">Signal</keyword>
<sequence>MRPLLLLWLCCLLMVSCTTQKVDTSASRKETEKVNIRHDQKDSVVAKVKESLKTSVTKTVVPTRVVRITDTLPCPGIAKSGNIDLGNARLIYSLQNNILTLGAIIDSTVNVNQWVEHRIDSLQYKLSALKLQNDSLTKVIQGNTATIEKQKKPLWSMFFDTAVNICLFIGCTWFLYKFLKNE</sequence>
<keyword evidence="1" id="KW-0472">Membrane</keyword>
<reference evidence="3" key="1">
    <citation type="submission" date="2012-02" db="EMBL/GenBank/DDBJ databases">
        <title>The complete genome of Solitalea canadensis DSM 3403.</title>
        <authorList>
            <consortium name="US DOE Joint Genome Institute (JGI-PGF)"/>
            <person name="Lucas S."/>
            <person name="Copeland A."/>
            <person name="Lapidus A."/>
            <person name="Glavina del Rio T."/>
            <person name="Dalin E."/>
            <person name="Tice H."/>
            <person name="Bruce D."/>
            <person name="Goodwin L."/>
            <person name="Pitluck S."/>
            <person name="Peters L."/>
            <person name="Ovchinnikova G."/>
            <person name="Lu M."/>
            <person name="Kyrpides N."/>
            <person name="Mavromatis K."/>
            <person name="Ivanova N."/>
            <person name="Brettin T."/>
            <person name="Detter J.C."/>
            <person name="Han C."/>
            <person name="Larimer F."/>
            <person name="Land M."/>
            <person name="Hauser L."/>
            <person name="Markowitz V."/>
            <person name="Cheng J.-F."/>
            <person name="Hugenholtz P."/>
            <person name="Woyke T."/>
            <person name="Wu D."/>
            <person name="Spring S."/>
            <person name="Schroeder M."/>
            <person name="Kopitz M."/>
            <person name="Brambilla E."/>
            <person name="Klenk H.-P."/>
            <person name="Eisen J.A."/>
        </authorList>
    </citation>
    <scope>NUCLEOTIDE SEQUENCE</scope>
    <source>
        <strain evidence="3">DSM 3403</strain>
    </source>
</reference>
<keyword evidence="1" id="KW-0812">Transmembrane</keyword>
<dbReference type="STRING" id="929556.Solca_0843"/>
<dbReference type="Proteomes" id="UP000007590">
    <property type="component" value="Chromosome"/>
</dbReference>
<dbReference type="EMBL" id="CP003349">
    <property type="protein sequence ID" value="AFD05958.1"/>
    <property type="molecule type" value="Genomic_DNA"/>
</dbReference>
<feature type="transmembrane region" description="Helical" evidence="1">
    <location>
        <begin position="154"/>
        <end position="176"/>
    </location>
</feature>
<feature type="chain" id="PRO_5003613263" evidence="2">
    <location>
        <begin position="22"/>
        <end position="182"/>
    </location>
</feature>
<dbReference type="HOGENOM" id="CLU_1481081_0_0_10"/>
<dbReference type="AlphaFoldDB" id="H8KPR0"/>
<name>H8KPR0_SOLCM</name>
<protein>
    <submittedName>
        <fullName evidence="3">Uncharacterized protein</fullName>
    </submittedName>
</protein>
<evidence type="ECO:0000256" key="2">
    <source>
        <dbReference type="SAM" id="SignalP"/>
    </source>
</evidence>
<organism evidence="3 4">
    <name type="scientific">Solitalea canadensis (strain ATCC 29591 / DSM 3403 / JCM 21819 / LMG 8368 / NBRC 15130 / NCIMB 12057 / USAM 9D)</name>
    <name type="common">Flexibacter canadensis</name>
    <dbReference type="NCBI Taxonomy" id="929556"/>
    <lineage>
        <taxon>Bacteria</taxon>
        <taxon>Pseudomonadati</taxon>
        <taxon>Bacteroidota</taxon>
        <taxon>Sphingobacteriia</taxon>
        <taxon>Sphingobacteriales</taxon>
        <taxon>Sphingobacteriaceae</taxon>
        <taxon>Solitalea</taxon>
    </lineage>
</organism>
<accession>H8KPR0</accession>
<evidence type="ECO:0000256" key="1">
    <source>
        <dbReference type="SAM" id="Phobius"/>
    </source>
</evidence>
<evidence type="ECO:0000313" key="4">
    <source>
        <dbReference type="Proteomes" id="UP000007590"/>
    </source>
</evidence>
<dbReference type="PROSITE" id="PS51257">
    <property type="entry name" value="PROKAR_LIPOPROTEIN"/>
    <property type="match status" value="1"/>
</dbReference>
<keyword evidence="4" id="KW-1185">Reference proteome</keyword>
<keyword evidence="1" id="KW-1133">Transmembrane helix</keyword>